<dbReference type="InterPro" id="IPR001444">
    <property type="entry name" value="Flag_bb_rod_N"/>
</dbReference>
<keyword evidence="3 6" id="KW-0975">Bacterial flagellum</keyword>
<evidence type="ECO:0000256" key="1">
    <source>
        <dbReference type="ARBA" id="ARBA00004117"/>
    </source>
</evidence>
<dbReference type="InterPro" id="IPR053967">
    <property type="entry name" value="LlgE_F_G-like_D1"/>
</dbReference>
<sequence length="245" mass="25599">MDHAIYTAMGAASAALNRQAVTADNLANLSTPGFRAQIAAYRSFPVVGPTSETRALVAVSSSGVDSAPGVIESTGRDLDVALPTDAWLSVELPDGSEGYTRNGKIEISSDGALLINNRPLLGEGGPITVQPQAQLTIASDGTITALGAGDKPSALAQVGKLKVIKASTEDLLHGDDGLFHLSDLTSTTPYTDVNLMPGMLEGSNVSSVRSMVDMIDTARHFEMNMKVISTVDEDERNANQLLSIS</sequence>
<proteinExistence type="inferred from homology"/>
<protein>
    <recommendedName>
        <fullName evidence="5 6">Flagellar basal-body rod protein FlgF</fullName>
    </recommendedName>
</protein>
<evidence type="ECO:0000256" key="5">
    <source>
        <dbReference type="ARBA" id="ARBA00040228"/>
    </source>
</evidence>
<feature type="domain" description="Flagellar basal body rod protein N-terminal" evidence="7">
    <location>
        <begin position="5"/>
        <end position="35"/>
    </location>
</feature>
<dbReference type="SUPFAM" id="SSF117143">
    <property type="entry name" value="Flagellar hook protein flgE"/>
    <property type="match status" value="1"/>
</dbReference>
<dbReference type="NCBIfam" id="NF009280">
    <property type="entry name" value="PRK12640.1"/>
    <property type="match status" value="1"/>
</dbReference>
<dbReference type="InterPro" id="IPR010930">
    <property type="entry name" value="Flg_bb/hook_C_dom"/>
</dbReference>
<comment type="subcellular location">
    <subcellularLocation>
        <location evidence="1 6">Bacterial flagellum basal body</location>
    </subcellularLocation>
</comment>
<dbReference type="Pfam" id="PF00460">
    <property type="entry name" value="Flg_bb_rod"/>
    <property type="match status" value="1"/>
</dbReference>
<organism evidence="10">
    <name type="scientific">Salmonella enterica</name>
    <name type="common">Salmonella choleraesuis</name>
    <dbReference type="NCBI Taxonomy" id="28901"/>
    <lineage>
        <taxon>Bacteria</taxon>
        <taxon>Pseudomonadati</taxon>
        <taxon>Pseudomonadota</taxon>
        <taxon>Gammaproteobacteria</taxon>
        <taxon>Enterobacterales</taxon>
        <taxon>Enterobacteriaceae</taxon>
        <taxon>Salmonella</taxon>
    </lineage>
</organism>
<evidence type="ECO:0000313" key="10">
    <source>
        <dbReference type="EMBL" id="HAG0390744.1"/>
    </source>
</evidence>
<keyword evidence="10" id="KW-0966">Cell projection</keyword>
<dbReference type="GO" id="GO:0030694">
    <property type="term" value="C:bacterial-type flagellum basal body, rod"/>
    <property type="evidence" value="ECO:0007669"/>
    <property type="project" value="UniProtKB-UniRule"/>
</dbReference>
<feature type="domain" description="Flagellar hook protein FlgE/F/G-like D1" evidence="9">
    <location>
        <begin position="85"/>
        <end position="145"/>
    </location>
</feature>
<evidence type="ECO:0000259" key="7">
    <source>
        <dbReference type="Pfam" id="PF00460"/>
    </source>
</evidence>
<reference evidence="10" key="2">
    <citation type="submission" date="2020-02" db="EMBL/GenBank/DDBJ databases">
        <authorList>
            <consortium name="NCBI Pathogen Detection Project"/>
        </authorList>
    </citation>
    <scope>NUCLEOTIDE SEQUENCE</scope>
    <source>
        <strain evidence="10">MA.CK_97/00011857</strain>
    </source>
</reference>
<dbReference type="GO" id="GO:0071978">
    <property type="term" value="P:bacterial-type flagellum-dependent swarming motility"/>
    <property type="evidence" value="ECO:0007669"/>
    <property type="project" value="TreeGrafter"/>
</dbReference>
<dbReference type="PROSITE" id="PS00588">
    <property type="entry name" value="FLAGELLA_BB_ROD"/>
    <property type="match status" value="1"/>
</dbReference>
<keyword evidence="10" id="KW-0282">Flagellum</keyword>
<evidence type="ECO:0000259" key="9">
    <source>
        <dbReference type="Pfam" id="PF22692"/>
    </source>
</evidence>
<dbReference type="InterPro" id="IPR019776">
    <property type="entry name" value="Flagellar_basal_body_rod_CS"/>
</dbReference>
<dbReference type="AlphaFoldDB" id="A0A756YMZ2"/>
<dbReference type="PANTHER" id="PTHR30435:SF18">
    <property type="entry name" value="FLAGELLAR BASAL-BODY ROD PROTEIN FLGF"/>
    <property type="match status" value="1"/>
</dbReference>
<evidence type="ECO:0000256" key="6">
    <source>
        <dbReference type="RuleBase" id="RU362116"/>
    </source>
</evidence>
<dbReference type="Pfam" id="PF22692">
    <property type="entry name" value="LlgE_F_G_D1"/>
    <property type="match status" value="1"/>
</dbReference>
<name>A0A756YMZ2_SALER</name>
<comment type="subunit">
    <text evidence="4 6">The basal body constitutes a major portion of the flagellar organelle and consists of five rings (E,L,P,S, and M) mounted on a central rod. The rod consists of about 26 subunits of FlgG in the distal portion, and FlgB, FlgC and FlgF are thought to build up the proximal portion of the rod with about 6 subunits each.</text>
</comment>
<dbReference type="InterPro" id="IPR020013">
    <property type="entry name" value="Flagellar_FlgE/F/G"/>
</dbReference>
<comment type="caution">
    <text evidence="10">The sequence shown here is derived from an EMBL/GenBank/DDBJ whole genome shotgun (WGS) entry which is preliminary data.</text>
</comment>
<evidence type="ECO:0000256" key="3">
    <source>
        <dbReference type="ARBA" id="ARBA00023143"/>
    </source>
</evidence>
<evidence type="ECO:0000259" key="8">
    <source>
        <dbReference type="Pfam" id="PF06429"/>
    </source>
</evidence>
<dbReference type="InterPro" id="IPR037925">
    <property type="entry name" value="FlgE/F/G-like"/>
</dbReference>
<comment type="similarity">
    <text evidence="2 6">Belongs to the flagella basal body rod proteins family.</text>
</comment>
<evidence type="ECO:0000256" key="4">
    <source>
        <dbReference type="ARBA" id="ARBA00038560"/>
    </source>
</evidence>
<evidence type="ECO:0000256" key="2">
    <source>
        <dbReference type="ARBA" id="ARBA00009677"/>
    </source>
</evidence>
<dbReference type="NCBIfam" id="TIGR03506">
    <property type="entry name" value="FlgEFG_subfam"/>
    <property type="match status" value="1"/>
</dbReference>
<dbReference type="EMBL" id="DAAXCJ010000012">
    <property type="protein sequence ID" value="HAG0390744.1"/>
    <property type="molecule type" value="Genomic_DNA"/>
</dbReference>
<keyword evidence="10" id="KW-0969">Cilium</keyword>
<reference evidence="10" key="1">
    <citation type="journal article" date="2018" name="Genome Biol.">
        <title>SKESA: strategic k-mer extension for scrupulous assemblies.</title>
        <authorList>
            <person name="Souvorov A."/>
            <person name="Agarwala R."/>
            <person name="Lipman D.J."/>
        </authorList>
    </citation>
    <scope>NUCLEOTIDE SEQUENCE</scope>
    <source>
        <strain evidence="10">MA.CK_97/00011857</strain>
    </source>
</reference>
<dbReference type="Pfam" id="PF06429">
    <property type="entry name" value="Flg_bbr_C"/>
    <property type="match status" value="1"/>
</dbReference>
<dbReference type="PANTHER" id="PTHR30435">
    <property type="entry name" value="FLAGELLAR PROTEIN"/>
    <property type="match status" value="1"/>
</dbReference>
<feature type="domain" description="Flagellar basal-body/hook protein C-terminal" evidence="8">
    <location>
        <begin position="197"/>
        <end position="241"/>
    </location>
</feature>
<accession>A0A756YMZ2</accession>
<gene>
    <name evidence="10" type="ORF">G8S59_004041</name>
</gene>